<reference evidence="4 5" key="1">
    <citation type="submission" date="2018-12" db="EMBL/GenBank/DDBJ databases">
        <authorList>
            <person name="Toschakov S.V."/>
        </authorList>
    </citation>
    <scope>NUCLEOTIDE SEQUENCE [LARGE SCALE GENOMIC DNA]</scope>
    <source>
        <strain evidence="4 5">GM2012</strain>
    </source>
</reference>
<evidence type="ECO:0000256" key="1">
    <source>
        <dbReference type="ARBA" id="ARBA00006611"/>
    </source>
</evidence>
<dbReference type="Proteomes" id="UP000280296">
    <property type="component" value="Unassembled WGS sequence"/>
</dbReference>
<feature type="region of interest" description="Disordered" evidence="2">
    <location>
        <begin position="40"/>
        <end position="179"/>
    </location>
</feature>
<dbReference type="Pfam" id="PF00437">
    <property type="entry name" value="T2SSE"/>
    <property type="match status" value="1"/>
</dbReference>
<name>A0A432MKS8_9BACT</name>
<feature type="compositionally biased region" description="Low complexity" evidence="2">
    <location>
        <begin position="96"/>
        <end position="106"/>
    </location>
</feature>
<dbReference type="AlphaFoldDB" id="A0A432MKS8"/>
<dbReference type="InterPro" id="IPR050921">
    <property type="entry name" value="T4SS_GSP_E_ATPase"/>
</dbReference>
<evidence type="ECO:0000313" key="4">
    <source>
        <dbReference type="EMBL" id="RUL87880.1"/>
    </source>
</evidence>
<evidence type="ECO:0000313" key="5">
    <source>
        <dbReference type="Proteomes" id="UP000280296"/>
    </source>
</evidence>
<dbReference type="SMART" id="SM00382">
    <property type="entry name" value="AAA"/>
    <property type="match status" value="1"/>
</dbReference>
<protein>
    <recommendedName>
        <fullName evidence="3">AAA+ ATPase domain-containing protein</fullName>
    </recommendedName>
</protein>
<dbReference type="InterPro" id="IPR001482">
    <property type="entry name" value="T2SS/T4SS_dom"/>
</dbReference>
<dbReference type="Gene3D" id="3.30.450.90">
    <property type="match status" value="1"/>
</dbReference>
<dbReference type="EMBL" id="RYZH01000016">
    <property type="protein sequence ID" value="RUL87880.1"/>
    <property type="molecule type" value="Genomic_DNA"/>
</dbReference>
<dbReference type="PANTHER" id="PTHR30486:SF6">
    <property type="entry name" value="TYPE IV PILUS RETRACTATION ATPASE PILT"/>
    <property type="match status" value="1"/>
</dbReference>
<dbReference type="Gene3D" id="3.40.50.300">
    <property type="entry name" value="P-loop containing nucleotide triphosphate hydrolases"/>
    <property type="match status" value="1"/>
</dbReference>
<sequence length="539" mass="58434">MGDARHRLRLVHLRRFPRHPHLRAARLVPLRRDRLRERRDLLRHQGPDRDRPSRLAAVRGERPGPGRVGAVLRPPPLRELPRLRRQRPPAERGHRAGAPLGLAGAPGEHRLPNRPRLRDDRPRDRAGRRRHRGPGPHPTRVPLPVRHPRRGLTVRPPAAALARPRSRRRGRAGRRGGSGISAMNIQEFLRFAVGQGASDVHLQGGSPPKVRIDGQLRGVEGGALGDDAMLAFLRSVAPPSLGDLDAALDLGSRFAFEVDGLARVRASLYRSEGSPGACLRIIPGRPKTLEDLGLPAVLREIALARRGLTLIVGASGSGRSTTMAALVDAVNRARPSAVVTIEHPGEFLHEPDKAMFTRLAPDPGPDGTARAIDRALELDPDLIVVGELDRSEAALRSALAAVESGRHIVAAVRASSAIRALEQLLDPVAPERKPPLKPRLAAALEAIVALRLAAAKAGGRRPVVEVLRGLHHTRELYLANRLDDIARLMAGQQGGMQEFDRQLLALYRAGLVSGTEALRLATDPEALGADLQANRRPAA</sequence>
<keyword evidence="5" id="KW-1185">Reference proteome</keyword>
<comment type="caution">
    <text evidence="4">The sequence shown here is derived from an EMBL/GenBank/DDBJ whole genome shotgun (WGS) entry which is preliminary data.</text>
</comment>
<feature type="compositionally biased region" description="Basic and acidic residues" evidence="2">
    <location>
        <begin position="40"/>
        <end position="64"/>
    </location>
</feature>
<accession>A0A432MKS8</accession>
<dbReference type="GO" id="GO:0016887">
    <property type="term" value="F:ATP hydrolysis activity"/>
    <property type="evidence" value="ECO:0007669"/>
    <property type="project" value="InterPro"/>
</dbReference>
<feature type="compositionally biased region" description="Basic and acidic residues" evidence="2">
    <location>
        <begin position="107"/>
        <end position="125"/>
    </location>
</feature>
<organism evidence="4 5">
    <name type="scientific">Tautonia sociabilis</name>
    <dbReference type="NCBI Taxonomy" id="2080755"/>
    <lineage>
        <taxon>Bacteria</taxon>
        <taxon>Pseudomonadati</taxon>
        <taxon>Planctomycetota</taxon>
        <taxon>Planctomycetia</taxon>
        <taxon>Isosphaerales</taxon>
        <taxon>Isosphaeraceae</taxon>
        <taxon>Tautonia</taxon>
    </lineage>
</organism>
<reference evidence="4 5" key="2">
    <citation type="submission" date="2019-01" db="EMBL/GenBank/DDBJ databases">
        <title>Tautonia sociabilis, a novel thermotolerant planctomycete of Isosphaeraceae family, isolated from a 4000 m deep subterranean habitat.</title>
        <authorList>
            <person name="Kovaleva O.L."/>
            <person name="Elcheninov A.G."/>
            <person name="Van Heerden E."/>
            <person name="Toshchakov S.V."/>
            <person name="Novikov A."/>
            <person name="Bonch-Osmolovskaya E.A."/>
            <person name="Kublanov I.V."/>
        </authorList>
    </citation>
    <scope>NUCLEOTIDE SEQUENCE [LARGE SCALE GENOMIC DNA]</scope>
    <source>
        <strain evidence="4 5">GM2012</strain>
    </source>
</reference>
<dbReference type="SUPFAM" id="SSF52540">
    <property type="entry name" value="P-loop containing nucleoside triphosphate hydrolases"/>
    <property type="match status" value="1"/>
</dbReference>
<dbReference type="InterPro" id="IPR003593">
    <property type="entry name" value="AAA+_ATPase"/>
</dbReference>
<evidence type="ECO:0000259" key="3">
    <source>
        <dbReference type="SMART" id="SM00382"/>
    </source>
</evidence>
<feature type="domain" description="AAA+ ATPase" evidence="3">
    <location>
        <begin position="305"/>
        <end position="431"/>
    </location>
</feature>
<dbReference type="InterPro" id="IPR027417">
    <property type="entry name" value="P-loop_NTPase"/>
</dbReference>
<evidence type="ECO:0000256" key="2">
    <source>
        <dbReference type="SAM" id="MobiDB-lite"/>
    </source>
</evidence>
<proteinExistence type="inferred from homology"/>
<dbReference type="PANTHER" id="PTHR30486">
    <property type="entry name" value="TWITCHING MOTILITY PROTEIN PILT"/>
    <property type="match status" value="1"/>
</dbReference>
<feature type="compositionally biased region" description="Basic residues" evidence="2">
    <location>
        <begin position="164"/>
        <end position="174"/>
    </location>
</feature>
<gene>
    <name evidence="4" type="ORF">TsocGM_10125</name>
</gene>
<comment type="similarity">
    <text evidence="1">Belongs to the GSP E family.</text>
</comment>